<dbReference type="PROSITE" id="PS51419">
    <property type="entry name" value="RAB"/>
    <property type="match status" value="1"/>
</dbReference>
<dbReference type="InterPro" id="IPR001806">
    <property type="entry name" value="Small_GTPase"/>
</dbReference>
<dbReference type="GO" id="GO:0005525">
    <property type="term" value="F:GTP binding"/>
    <property type="evidence" value="ECO:0007669"/>
    <property type="project" value="UniProtKB-KW"/>
</dbReference>
<dbReference type="Pfam" id="PF00071">
    <property type="entry name" value="Ras"/>
    <property type="match status" value="3"/>
</dbReference>
<dbReference type="AlphaFoldDB" id="A0A9D3RKJ8"/>
<organism evidence="5 6">
    <name type="scientific">Anguilla anguilla</name>
    <name type="common">European freshwater eel</name>
    <name type="synonym">Muraena anguilla</name>
    <dbReference type="NCBI Taxonomy" id="7936"/>
    <lineage>
        <taxon>Eukaryota</taxon>
        <taxon>Metazoa</taxon>
        <taxon>Chordata</taxon>
        <taxon>Craniata</taxon>
        <taxon>Vertebrata</taxon>
        <taxon>Euteleostomi</taxon>
        <taxon>Actinopterygii</taxon>
        <taxon>Neopterygii</taxon>
        <taxon>Teleostei</taxon>
        <taxon>Anguilliformes</taxon>
        <taxon>Anguillidae</taxon>
        <taxon>Anguilla</taxon>
    </lineage>
</organism>
<dbReference type="InterPro" id="IPR027417">
    <property type="entry name" value="P-loop_NTPase"/>
</dbReference>
<dbReference type="PROSITE" id="PS51421">
    <property type="entry name" value="RAS"/>
    <property type="match status" value="1"/>
</dbReference>
<evidence type="ECO:0000256" key="3">
    <source>
        <dbReference type="ARBA" id="ARBA00023134"/>
    </source>
</evidence>
<dbReference type="SMART" id="SM00176">
    <property type="entry name" value="RAN"/>
    <property type="match status" value="1"/>
</dbReference>
<evidence type="ECO:0008006" key="7">
    <source>
        <dbReference type="Google" id="ProtNLM"/>
    </source>
</evidence>
<evidence type="ECO:0000256" key="2">
    <source>
        <dbReference type="ARBA" id="ARBA00022741"/>
    </source>
</evidence>
<dbReference type="PANTHER" id="PTHR47979">
    <property type="entry name" value="DRAB11-RELATED"/>
    <property type="match status" value="1"/>
</dbReference>
<dbReference type="InterPro" id="IPR050209">
    <property type="entry name" value="Rab_GTPases_membrane_traffic"/>
</dbReference>
<dbReference type="CDD" id="cd01860">
    <property type="entry name" value="Rab5_related"/>
    <property type="match status" value="1"/>
</dbReference>
<comment type="caution">
    <text evidence="5">The sequence shown here is derived from an EMBL/GenBank/DDBJ whole genome shotgun (WGS) entry which is preliminary data.</text>
</comment>
<keyword evidence="2" id="KW-0547">Nucleotide-binding</keyword>
<dbReference type="SUPFAM" id="SSF52540">
    <property type="entry name" value="P-loop containing nucleoside triphosphate hydrolases"/>
    <property type="match status" value="2"/>
</dbReference>
<dbReference type="EMBL" id="JAFIRN010000016">
    <property type="protein sequence ID" value="KAG5833550.1"/>
    <property type="molecule type" value="Genomic_DNA"/>
</dbReference>
<dbReference type="InterPro" id="IPR005225">
    <property type="entry name" value="Small_GTP-bd"/>
</dbReference>
<protein>
    <recommendedName>
        <fullName evidence="7">Ras-related protein Rab-17</fullName>
    </recommendedName>
</protein>
<dbReference type="Proteomes" id="UP001044222">
    <property type="component" value="Chromosome 16"/>
</dbReference>
<dbReference type="FunFam" id="3.40.50.300:FF:000808">
    <property type="entry name" value="Small GTP-binding protein, putative"/>
    <property type="match status" value="1"/>
</dbReference>
<name>A0A9D3RKJ8_ANGAN</name>
<dbReference type="NCBIfam" id="TIGR00231">
    <property type="entry name" value="small_GTP"/>
    <property type="match status" value="1"/>
</dbReference>
<comment type="similarity">
    <text evidence="1">Belongs to the small GTPase superfamily. Rab family.</text>
</comment>
<evidence type="ECO:0000313" key="6">
    <source>
        <dbReference type="Proteomes" id="UP001044222"/>
    </source>
</evidence>
<dbReference type="SMART" id="SM00175">
    <property type="entry name" value="RAB"/>
    <property type="match status" value="2"/>
</dbReference>
<dbReference type="SMART" id="SM00173">
    <property type="entry name" value="RAS"/>
    <property type="match status" value="2"/>
</dbReference>
<keyword evidence="6" id="KW-1185">Reference proteome</keyword>
<evidence type="ECO:0000256" key="4">
    <source>
        <dbReference type="SAM" id="MobiDB-lite"/>
    </source>
</evidence>
<sequence>MAEKSLSSMEVSPPEVRVGANLLRVKMVLLGSSGVGKSSLALRFSKDQFKASSPTVGCAYLTQVVCLNNAMIRFEIWDTAGQEKYHSVTPLYYRGAHAALVVYDISKRETFVRAQLWLKELEKQYIPGETVVGLVGNKADLSEARQVSMQEGLRLAESKGLEFMETSAKSGEQVRDLLMTIEVRVGANLLRVKMVLLGSSGVGKSSLALRFSKDQFKASSPTVGYLGHGRPGEIPQRHSTVLQRAHAALVVYDISKRETFVRAQLWLKELEKQYIPGETVVGLVGNKADLSEARQVSMQEGLRLAESKGLEFMETSAKSGEQVRDLLMTIAHRVKQGTREDKGLIEWRETEGVGVHPGEGPHQHSACCRVGP</sequence>
<dbReference type="PROSITE" id="PS51420">
    <property type="entry name" value="RHO"/>
    <property type="match status" value="1"/>
</dbReference>
<dbReference type="SMART" id="SM00174">
    <property type="entry name" value="RHO"/>
    <property type="match status" value="1"/>
</dbReference>
<dbReference type="Gene3D" id="3.40.50.300">
    <property type="entry name" value="P-loop containing nucleotide triphosphate hydrolases"/>
    <property type="match status" value="3"/>
</dbReference>
<accession>A0A9D3RKJ8</accession>
<feature type="region of interest" description="Disordered" evidence="4">
    <location>
        <begin position="352"/>
        <end position="372"/>
    </location>
</feature>
<dbReference type="PRINTS" id="PR00449">
    <property type="entry name" value="RASTRNSFRMNG"/>
</dbReference>
<evidence type="ECO:0000256" key="1">
    <source>
        <dbReference type="ARBA" id="ARBA00006270"/>
    </source>
</evidence>
<gene>
    <name evidence="5" type="ORF">ANANG_G00277080</name>
</gene>
<proteinExistence type="inferred from homology"/>
<reference evidence="5" key="1">
    <citation type="submission" date="2021-01" db="EMBL/GenBank/DDBJ databases">
        <title>A chromosome-scale assembly of European eel, Anguilla anguilla.</title>
        <authorList>
            <person name="Henkel C."/>
            <person name="Jong-Raadsen S.A."/>
            <person name="Dufour S."/>
            <person name="Weltzien F.-A."/>
            <person name="Palstra A.P."/>
            <person name="Pelster B."/>
            <person name="Spaink H.P."/>
            <person name="Van Den Thillart G.E."/>
            <person name="Jansen H."/>
            <person name="Zahm M."/>
            <person name="Klopp C."/>
            <person name="Cedric C."/>
            <person name="Louis A."/>
            <person name="Berthelot C."/>
            <person name="Parey E."/>
            <person name="Roest Crollius H."/>
            <person name="Montfort J."/>
            <person name="Robinson-Rechavi M."/>
            <person name="Bucao C."/>
            <person name="Bouchez O."/>
            <person name="Gislard M."/>
            <person name="Lluch J."/>
            <person name="Milhes M."/>
            <person name="Lampietro C."/>
            <person name="Lopez Roques C."/>
            <person name="Donnadieu C."/>
            <person name="Braasch I."/>
            <person name="Desvignes T."/>
            <person name="Postlethwait J."/>
            <person name="Bobe J."/>
            <person name="Guiguen Y."/>
            <person name="Dirks R."/>
        </authorList>
    </citation>
    <scope>NUCLEOTIDE SEQUENCE</scope>
    <source>
        <strain evidence="5">Tag_6206</strain>
        <tissue evidence="5">Liver</tissue>
    </source>
</reference>
<evidence type="ECO:0000313" key="5">
    <source>
        <dbReference type="EMBL" id="KAG5833550.1"/>
    </source>
</evidence>
<dbReference type="GO" id="GO:0003924">
    <property type="term" value="F:GTPase activity"/>
    <property type="evidence" value="ECO:0007669"/>
    <property type="project" value="InterPro"/>
</dbReference>
<keyword evidence="3" id="KW-0342">GTP-binding</keyword>